<dbReference type="InterPro" id="IPR011146">
    <property type="entry name" value="HIT-like"/>
</dbReference>
<dbReference type="Proteomes" id="UP001595758">
    <property type="component" value="Unassembled WGS sequence"/>
</dbReference>
<dbReference type="PIRSF" id="PIRSF000714">
    <property type="entry name" value="HIT"/>
    <property type="match status" value="1"/>
</dbReference>
<evidence type="ECO:0000256" key="1">
    <source>
        <dbReference type="PROSITE-ProRule" id="PRU00464"/>
    </source>
</evidence>
<dbReference type="InterPro" id="IPR026026">
    <property type="entry name" value="HIT_Hint"/>
</dbReference>
<dbReference type="PROSITE" id="PS51084">
    <property type="entry name" value="HIT_2"/>
    <property type="match status" value="1"/>
</dbReference>
<proteinExistence type="predicted"/>
<evidence type="ECO:0000313" key="4">
    <source>
        <dbReference type="Proteomes" id="UP001595758"/>
    </source>
</evidence>
<dbReference type="RefSeq" id="WP_382344154.1">
    <property type="nucleotide sequence ID" value="NZ_JBHSAB010000028.1"/>
</dbReference>
<feature type="domain" description="HIT" evidence="2">
    <location>
        <begin position="4"/>
        <end position="106"/>
    </location>
</feature>
<comment type="caution">
    <text evidence="3">The sequence shown here is derived from an EMBL/GenBank/DDBJ whole genome shotgun (WGS) entry which is preliminary data.</text>
</comment>
<dbReference type="SUPFAM" id="SSF54197">
    <property type="entry name" value="HIT-like"/>
    <property type="match status" value="1"/>
</dbReference>
<keyword evidence="4" id="KW-1185">Reference proteome</keyword>
<evidence type="ECO:0000313" key="3">
    <source>
        <dbReference type="EMBL" id="MFC3909696.1"/>
    </source>
</evidence>
<dbReference type="InterPro" id="IPR036265">
    <property type="entry name" value="HIT-like_sf"/>
</dbReference>
<organism evidence="3 4">
    <name type="scientific">Legionella dresdenensis</name>
    <dbReference type="NCBI Taxonomy" id="450200"/>
    <lineage>
        <taxon>Bacteria</taxon>
        <taxon>Pseudomonadati</taxon>
        <taxon>Pseudomonadota</taxon>
        <taxon>Gammaproteobacteria</taxon>
        <taxon>Legionellales</taxon>
        <taxon>Legionellaceae</taxon>
        <taxon>Legionella</taxon>
    </lineage>
</organism>
<reference evidence="4" key="1">
    <citation type="journal article" date="2019" name="Int. J. Syst. Evol. Microbiol.">
        <title>The Global Catalogue of Microorganisms (GCM) 10K type strain sequencing project: providing services to taxonomists for standard genome sequencing and annotation.</title>
        <authorList>
            <consortium name="The Broad Institute Genomics Platform"/>
            <consortium name="The Broad Institute Genome Sequencing Center for Infectious Disease"/>
            <person name="Wu L."/>
            <person name="Ma J."/>
        </authorList>
    </citation>
    <scope>NUCLEOTIDE SEQUENCE [LARGE SCALE GENOMIC DNA]</scope>
    <source>
        <strain evidence="4">CCUG 59858</strain>
    </source>
</reference>
<dbReference type="Pfam" id="PF01230">
    <property type="entry name" value="HIT"/>
    <property type="match status" value="1"/>
</dbReference>
<sequence>MSELFKIDPRLLASSIAVAEGKLSTILLKNNRHFPWLILVPRVSNCSEIIDLNQQQQIVLMQEISRVSSQMKVFFQPDKLNIGALGNIVNQLHIHIIARFKHDEAWPHSLWQAGIVDEPYGSEELGELVNRLRSLFN</sequence>
<name>A0ABV8CHJ9_9GAMM</name>
<accession>A0ABV8CHJ9</accession>
<evidence type="ECO:0000259" key="2">
    <source>
        <dbReference type="PROSITE" id="PS51084"/>
    </source>
</evidence>
<dbReference type="EMBL" id="JBHSAB010000028">
    <property type="protein sequence ID" value="MFC3909696.1"/>
    <property type="molecule type" value="Genomic_DNA"/>
</dbReference>
<protein>
    <submittedName>
        <fullName evidence="3">HIT domain-containing protein</fullName>
    </submittedName>
</protein>
<comment type="caution">
    <text evidence="1">Lacks conserved residue(s) required for the propagation of feature annotation.</text>
</comment>
<gene>
    <name evidence="3" type="ORF">ACFORL_11510</name>
</gene>
<dbReference type="Gene3D" id="3.30.428.10">
    <property type="entry name" value="HIT-like"/>
    <property type="match status" value="1"/>
</dbReference>